<evidence type="ECO:0000313" key="2">
    <source>
        <dbReference type="EMBL" id="UGS38642.1"/>
    </source>
</evidence>
<dbReference type="KEGG" id="sbae:DSM104329_05072"/>
<dbReference type="Gene3D" id="3.40.50.150">
    <property type="entry name" value="Vaccinia Virus protein VP39"/>
    <property type="match status" value="1"/>
</dbReference>
<dbReference type="Proteomes" id="UP001162834">
    <property type="component" value="Chromosome"/>
</dbReference>
<feature type="domain" description="Methyltransferase type 11" evidence="1">
    <location>
        <begin position="37"/>
        <end position="126"/>
    </location>
</feature>
<organism evidence="2 3">
    <name type="scientific">Capillimicrobium parvum</name>
    <dbReference type="NCBI Taxonomy" id="2884022"/>
    <lineage>
        <taxon>Bacteria</taxon>
        <taxon>Bacillati</taxon>
        <taxon>Actinomycetota</taxon>
        <taxon>Thermoleophilia</taxon>
        <taxon>Solirubrobacterales</taxon>
        <taxon>Capillimicrobiaceae</taxon>
        <taxon>Capillimicrobium</taxon>
    </lineage>
</organism>
<dbReference type="InterPro" id="IPR013216">
    <property type="entry name" value="Methyltransf_11"/>
</dbReference>
<sequence length="248" mass="26175">MVLDLARRVAGSRQLGQLVRAEPVLAAVRAAGGGELLDVGSGGLGLADFLDASWHVTAVDTSFDDYGLWRRSAPSTRARRVVGDVRALPFGDRSFDLVVALDVLEHVAPGDRAAALAELARVARRRVVVAAPAGAPALAADRGLAASLSAPPPWLEEHLANGLPAPADLCAPLAGFGSVRVAGNESCSAHVTVTRRELSVAWFVPTRVAARVLAWGLARDAAWARRGLRRVRGLDRPPVYRTVVILDL</sequence>
<dbReference type="EMBL" id="CP087164">
    <property type="protein sequence ID" value="UGS38642.1"/>
    <property type="molecule type" value="Genomic_DNA"/>
</dbReference>
<dbReference type="InterPro" id="IPR029063">
    <property type="entry name" value="SAM-dependent_MTases_sf"/>
</dbReference>
<name>A0A9E6Y1U7_9ACTN</name>
<dbReference type="Pfam" id="PF08241">
    <property type="entry name" value="Methyltransf_11"/>
    <property type="match status" value="1"/>
</dbReference>
<dbReference type="GO" id="GO:0008757">
    <property type="term" value="F:S-adenosylmethionine-dependent methyltransferase activity"/>
    <property type="evidence" value="ECO:0007669"/>
    <property type="project" value="InterPro"/>
</dbReference>
<reference evidence="2" key="1">
    <citation type="journal article" date="2022" name="Int. J. Syst. Evol. Microbiol.">
        <title>Pseudomonas aegrilactucae sp. nov. and Pseudomonas morbosilactucae sp. nov., pathogens causing bacterial rot of lettuce in Japan.</title>
        <authorList>
            <person name="Sawada H."/>
            <person name="Fujikawa T."/>
            <person name="Satou M."/>
        </authorList>
    </citation>
    <scope>NUCLEOTIDE SEQUENCE</scope>
    <source>
        <strain evidence="2">0166_1</strain>
    </source>
</reference>
<evidence type="ECO:0000313" key="3">
    <source>
        <dbReference type="Proteomes" id="UP001162834"/>
    </source>
</evidence>
<evidence type="ECO:0000259" key="1">
    <source>
        <dbReference type="Pfam" id="PF08241"/>
    </source>
</evidence>
<proteinExistence type="predicted"/>
<dbReference type="SUPFAM" id="SSF53335">
    <property type="entry name" value="S-adenosyl-L-methionine-dependent methyltransferases"/>
    <property type="match status" value="1"/>
</dbReference>
<gene>
    <name evidence="2" type="ORF">DSM104329_05072</name>
</gene>
<keyword evidence="3" id="KW-1185">Reference proteome</keyword>
<accession>A0A9E6Y1U7</accession>
<protein>
    <recommendedName>
        <fullName evidence="1">Methyltransferase type 11 domain-containing protein</fullName>
    </recommendedName>
</protein>
<dbReference type="AlphaFoldDB" id="A0A9E6Y1U7"/>